<gene>
    <name evidence="1" type="ORF">SAMN02744040_01533</name>
</gene>
<proteinExistence type="predicted"/>
<dbReference type="AlphaFoldDB" id="A0A1M5RVP3"/>
<organism evidence="1 2">
    <name type="scientific">Tepidibacter thalassicus DSM 15285</name>
    <dbReference type="NCBI Taxonomy" id="1123350"/>
    <lineage>
        <taxon>Bacteria</taxon>
        <taxon>Bacillati</taxon>
        <taxon>Bacillota</taxon>
        <taxon>Clostridia</taxon>
        <taxon>Peptostreptococcales</taxon>
        <taxon>Peptostreptococcaceae</taxon>
        <taxon>Tepidibacter</taxon>
    </lineage>
</organism>
<accession>A0A1M5RVP3</accession>
<dbReference type="InterPro" id="IPR007169">
    <property type="entry name" value="RemA-like"/>
</dbReference>
<dbReference type="RefSeq" id="WP_072725231.1">
    <property type="nucleotide sequence ID" value="NZ_FQXH01000015.1"/>
</dbReference>
<keyword evidence="2" id="KW-1185">Reference proteome</keyword>
<evidence type="ECO:0000313" key="1">
    <source>
        <dbReference type="EMBL" id="SHH30397.1"/>
    </source>
</evidence>
<sequence>MFLHLGGDCNILISDIIFILDSQSILKSKNCVNFFEQIEKNNKIIRLTKQNPKSIVVTKYKENFIIYYSPISSLTLLKRAGFSNSDSLETEVT</sequence>
<dbReference type="STRING" id="1123350.SAMN02744040_01533"/>
<evidence type="ECO:0000313" key="2">
    <source>
        <dbReference type="Proteomes" id="UP000242520"/>
    </source>
</evidence>
<dbReference type="OrthoDB" id="9811390at2"/>
<name>A0A1M5RVP3_9FIRM</name>
<dbReference type="NCBIfam" id="NF046065">
    <property type="entry name" value="MtxRegRemB"/>
    <property type="match status" value="1"/>
</dbReference>
<protein>
    <recommendedName>
        <fullName evidence="3">DUF370 domain-containing protein</fullName>
    </recommendedName>
</protein>
<evidence type="ECO:0008006" key="3">
    <source>
        <dbReference type="Google" id="ProtNLM"/>
    </source>
</evidence>
<reference evidence="2" key="1">
    <citation type="submission" date="2016-11" db="EMBL/GenBank/DDBJ databases">
        <authorList>
            <person name="Varghese N."/>
            <person name="Submissions S."/>
        </authorList>
    </citation>
    <scope>NUCLEOTIDE SEQUENCE [LARGE SCALE GENOMIC DNA]</scope>
    <source>
        <strain evidence="2">DSM 15285</strain>
    </source>
</reference>
<dbReference type="Proteomes" id="UP000242520">
    <property type="component" value="Unassembled WGS sequence"/>
</dbReference>
<dbReference type="Pfam" id="PF04025">
    <property type="entry name" value="RemA-like"/>
    <property type="match status" value="1"/>
</dbReference>
<dbReference type="EMBL" id="FQXH01000015">
    <property type="protein sequence ID" value="SHH30397.1"/>
    <property type="molecule type" value="Genomic_DNA"/>
</dbReference>